<reference evidence="2 3" key="1">
    <citation type="journal article" date="2015" name="Genome Biol. Evol.">
        <title>Phylogenomic analyses indicate that early fungi evolved digesting cell walls of algal ancestors of land plants.</title>
        <authorList>
            <person name="Chang Y."/>
            <person name="Wang S."/>
            <person name="Sekimoto S."/>
            <person name="Aerts A.L."/>
            <person name="Choi C."/>
            <person name="Clum A."/>
            <person name="LaButti K.M."/>
            <person name="Lindquist E.A."/>
            <person name="Yee Ngan C."/>
            <person name="Ohm R.A."/>
            <person name="Salamov A.A."/>
            <person name="Grigoriev I.V."/>
            <person name="Spatafora J.W."/>
            <person name="Berbee M.L."/>
        </authorList>
    </citation>
    <scope>NUCLEOTIDE SEQUENCE [LARGE SCALE GENOMIC DNA]</scope>
    <source>
        <strain evidence="2 3">JEL478</strain>
    </source>
</reference>
<evidence type="ECO:0000313" key="2">
    <source>
        <dbReference type="EMBL" id="KXS09306.1"/>
    </source>
</evidence>
<evidence type="ECO:0000313" key="3">
    <source>
        <dbReference type="Proteomes" id="UP000070544"/>
    </source>
</evidence>
<feature type="region of interest" description="Disordered" evidence="1">
    <location>
        <begin position="29"/>
        <end position="77"/>
    </location>
</feature>
<dbReference type="AlphaFoldDB" id="A0A138ZXU7"/>
<organism evidence="2 3">
    <name type="scientific">Gonapodya prolifera (strain JEL478)</name>
    <name type="common">Monoblepharis prolifera</name>
    <dbReference type="NCBI Taxonomy" id="1344416"/>
    <lineage>
        <taxon>Eukaryota</taxon>
        <taxon>Fungi</taxon>
        <taxon>Fungi incertae sedis</taxon>
        <taxon>Chytridiomycota</taxon>
        <taxon>Chytridiomycota incertae sedis</taxon>
        <taxon>Monoblepharidomycetes</taxon>
        <taxon>Monoblepharidales</taxon>
        <taxon>Gonapodyaceae</taxon>
        <taxon>Gonapodya</taxon>
    </lineage>
</organism>
<dbReference type="EMBL" id="KQ965871">
    <property type="protein sequence ID" value="KXS09306.1"/>
    <property type="molecule type" value="Genomic_DNA"/>
</dbReference>
<sequence length="161" mass="18083">MYSKFAADEAEDAKRLSEFEATVRKLDEADRGRSRQRMVEDSDAVKRKYSVPKSNDCKKPTFPNPDPEEAAKQDEEKRTVAYIDSLKTPSLLENAEKIAEEAVEEEFGSWEEYGDGSKDRGRVLRFVLFPNFLETSGNAIGPLAFGCDGRRASRNVLVPGL</sequence>
<evidence type="ECO:0000256" key="1">
    <source>
        <dbReference type="SAM" id="MobiDB-lite"/>
    </source>
</evidence>
<keyword evidence="3" id="KW-1185">Reference proteome</keyword>
<accession>A0A138ZXU7</accession>
<dbReference type="Proteomes" id="UP000070544">
    <property type="component" value="Unassembled WGS sequence"/>
</dbReference>
<proteinExistence type="predicted"/>
<protein>
    <submittedName>
        <fullName evidence="2">Uncharacterized protein</fullName>
    </submittedName>
</protein>
<name>A0A138ZXU7_GONPJ</name>
<gene>
    <name evidence="2" type="ORF">M427DRAFT_49688</name>
</gene>
<feature type="compositionally biased region" description="Basic and acidic residues" evidence="1">
    <location>
        <begin position="29"/>
        <end position="46"/>
    </location>
</feature>